<protein>
    <submittedName>
        <fullName evidence="1">Uncharacterized protein</fullName>
    </submittedName>
</protein>
<comment type="caution">
    <text evidence="1">The sequence shown here is derived from an EMBL/GenBank/DDBJ whole genome shotgun (WGS) entry which is preliminary data.</text>
</comment>
<keyword evidence="2" id="KW-1185">Reference proteome</keyword>
<dbReference type="EMBL" id="JAUQTA010000001">
    <property type="protein sequence ID" value="MDO7867245.1"/>
    <property type="molecule type" value="Genomic_DNA"/>
</dbReference>
<name>A0ABT9AXH8_9ACTN</name>
<organism evidence="1 2">
    <name type="scientific">Nocardioides jiangxiensis</name>
    <dbReference type="NCBI Taxonomy" id="3064524"/>
    <lineage>
        <taxon>Bacteria</taxon>
        <taxon>Bacillati</taxon>
        <taxon>Actinomycetota</taxon>
        <taxon>Actinomycetes</taxon>
        <taxon>Propionibacteriales</taxon>
        <taxon>Nocardioidaceae</taxon>
        <taxon>Nocardioides</taxon>
    </lineage>
</organism>
<evidence type="ECO:0000313" key="1">
    <source>
        <dbReference type="EMBL" id="MDO7867245.1"/>
    </source>
</evidence>
<proteinExistence type="predicted"/>
<gene>
    <name evidence="1" type="ORF">Q5722_02580</name>
</gene>
<sequence length="78" mass="8497">MSSPAVRDYRAGARAARQLGCEDTGTALDRRERLRRLAREIVAGDSVWSGTAFGHGFVDYVQSHTGPVVPAQRRTAPD</sequence>
<dbReference type="RefSeq" id="WP_305026650.1">
    <property type="nucleotide sequence ID" value="NZ_JAUQTA010000001.1"/>
</dbReference>
<reference evidence="1 2" key="1">
    <citation type="submission" date="2023-07" db="EMBL/GenBank/DDBJ databases">
        <title>Nocardioides sp. nov WY-20 isolated from soil.</title>
        <authorList>
            <person name="Liu B."/>
            <person name="Wan Y."/>
        </authorList>
    </citation>
    <scope>NUCLEOTIDE SEQUENCE [LARGE SCALE GENOMIC DNA]</scope>
    <source>
        <strain evidence="1 2">WY-20</strain>
    </source>
</reference>
<evidence type="ECO:0000313" key="2">
    <source>
        <dbReference type="Proteomes" id="UP001233314"/>
    </source>
</evidence>
<accession>A0ABT9AXH8</accession>
<dbReference type="Proteomes" id="UP001233314">
    <property type="component" value="Unassembled WGS sequence"/>
</dbReference>